<accession>A0ACC2TWS8</accession>
<reference evidence="1" key="1">
    <citation type="submission" date="2022-04" db="EMBL/GenBank/DDBJ databases">
        <title>Genome of the entomopathogenic fungus Entomophthora muscae.</title>
        <authorList>
            <person name="Elya C."/>
            <person name="Lovett B.R."/>
            <person name="Lee E."/>
            <person name="Macias A.M."/>
            <person name="Hajek A.E."/>
            <person name="De Bivort B.L."/>
            <person name="Kasson M.T."/>
            <person name="De Fine Licht H.H."/>
            <person name="Stajich J.E."/>
        </authorList>
    </citation>
    <scope>NUCLEOTIDE SEQUENCE</scope>
    <source>
        <strain evidence="1">Berkeley</strain>
    </source>
</reference>
<proteinExistence type="predicted"/>
<evidence type="ECO:0000313" key="2">
    <source>
        <dbReference type="Proteomes" id="UP001165960"/>
    </source>
</evidence>
<dbReference type="EMBL" id="QTSX02002140">
    <property type="protein sequence ID" value="KAJ9078662.1"/>
    <property type="molecule type" value="Genomic_DNA"/>
</dbReference>
<dbReference type="Proteomes" id="UP001165960">
    <property type="component" value="Unassembled WGS sequence"/>
</dbReference>
<keyword evidence="2" id="KW-1185">Reference proteome</keyword>
<sequence>MKGMVDIMVPNSGPWSLLRQSLSPILWWALATVLAYSIPSQPMPLPMYGFLTWGSIPGNISQYTGVTQDVSSSIEHFAAKAE</sequence>
<comment type="caution">
    <text evidence="1">The sequence shown here is derived from an EMBL/GenBank/DDBJ whole genome shotgun (WGS) entry which is preliminary data.</text>
</comment>
<evidence type="ECO:0000313" key="1">
    <source>
        <dbReference type="EMBL" id="KAJ9078662.1"/>
    </source>
</evidence>
<gene>
    <name evidence="1" type="ORF">DSO57_1004287</name>
</gene>
<name>A0ACC2TWS8_9FUNG</name>
<protein>
    <submittedName>
        <fullName evidence="1">Uncharacterized protein</fullName>
    </submittedName>
</protein>
<organism evidence="1 2">
    <name type="scientific">Entomophthora muscae</name>
    <dbReference type="NCBI Taxonomy" id="34485"/>
    <lineage>
        <taxon>Eukaryota</taxon>
        <taxon>Fungi</taxon>
        <taxon>Fungi incertae sedis</taxon>
        <taxon>Zoopagomycota</taxon>
        <taxon>Entomophthoromycotina</taxon>
        <taxon>Entomophthoromycetes</taxon>
        <taxon>Entomophthorales</taxon>
        <taxon>Entomophthoraceae</taxon>
        <taxon>Entomophthora</taxon>
    </lineage>
</organism>